<evidence type="ECO:0000259" key="2">
    <source>
        <dbReference type="PROSITE" id="PS50891"/>
    </source>
</evidence>
<feature type="domain" description="LOB" evidence="2">
    <location>
        <begin position="1"/>
        <end position="44"/>
    </location>
</feature>
<dbReference type="InterPro" id="IPR004883">
    <property type="entry name" value="LOB"/>
</dbReference>
<gene>
    <name evidence="3" type="ORF">POM88_038385</name>
</gene>
<organism evidence="3 4">
    <name type="scientific">Heracleum sosnowskyi</name>
    <dbReference type="NCBI Taxonomy" id="360622"/>
    <lineage>
        <taxon>Eukaryota</taxon>
        <taxon>Viridiplantae</taxon>
        <taxon>Streptophyta</taxon>
        <taxon>Embryophyta</taxon>
        <taxon>Tracheophyta</taxon>
        <taxon>Spermatophyta</taxon>
        <taxon>Magnoliopsida</taxon>
        <taxon>eudicotyledons</taxon>
        <taxon>Gunneridae</taxon>
        <taxon>Pentapetalae</taxon>
        <taxon>asterids</taxon>
        <taxon>campanulids</taxon>
        <taxon>Apiales</taxon>
        <taxon>Apiaceae</taxon>
        <taxon>Apioideae</taxon>
        <taxon>apioid superclade</taxon>
        <taxon>Tordylieae</taxon>
        <taxon>Tordyliinae</taxon>
        <taxon>Heracleum</taxon>
    </lineage>
</organism>
<comment type="similarity">
    <text evidence="1">Belongs to the LOB domain-containing protein family.</text>
</comment>
<evidence type="ECO:0000256" key="1">
    <source>
        <dbReference type="ARBA" id="ARBA00005474"/>
    </source>
</evidence>
<keyword evidence="4" id="KW-1185">Reference proteome</keyword>
<evidence type="ECO:0000313" key="3">
    <source>
        <dbReference type="EMBL" id="KAK1362824.1"/>
    </source>
</evidence>
<comment type="caution">
    <text evidence="3">The sequence shown here is derived from an EMBL/GenBank/DDBJ whole genome shotgun (WGS) entry which is preliminary data.</text>
</comment>
<dbReference type="Pfam" id="PF03195">
    <property type="entry name" value="LOB"/>
    <property type="match status" value="1"/>
</dbReference>
<dbReference type="PROSITE" id="PS50891">
    <property type="entry name" value="LOB"/>
    <property type="match status" value="1"/>
</dbReference>
<accession>A0AAD8M7R6</accession>
<proteinExistence type="inferred from homology"/>
<dbReference type="AlphaFoldDB" id="A0AAD8M7R6"/>
<dbReference type="EMBL" id="JAUIZM010000009">
    <property type="protein sequence ID" value="KAK1362824.1"/>
    <property type="molecule type" value="Genomic_DNA"/>
</dbReference>
<name>A0AAD8M7R6_9APIA</name>
<evidence type="ECO:0000313" key="4">
    <source>
        <dbReference type="Proteomes" id="UP001237642"/>
    </source>
</evidence>
<protein>
    <submittedName>
        <fullName evidence="3">Mediator of RNA polymerase II transcription subunit 9-like</fullName>
    </submittedName>
</protein>
<dbReference type="Proteomes" id="UP001237642">
    <property type="component" value="Unassembled WGS sequence"/>
</dbReference>
<reference evidence="3" key="2">
    <citation type="submission" date="2023-05" db="EMBL/GenBank/DDBJ databases">
        <authorList>
            <person name="Schelkunov M.I."/>
        </authorList>
    </citation>
    <scope>NUCLEOTIDE SEQUENCE</scope>
    <source>
        <strain evidence="3">Hsosn_3</strain>
        <tissue evidence="3">Leaf</tissue>
    </source>
</reference>
<sequence length="193" mass="22541">MRTIIYQSDVRANDPVGGCYRIIRDLQRQIEFNRAELELVLHQLAYCRAQNQLNNVNVLPSNDSGSFDIVTNNHNDNVQQYYHDGDDQDQEQYILHGDDQIHRPDDQDQDQEQYILHGNECDQVHFEEINSWEATGSSATLEAKKSYDCAENWQEDINEKQLSEEQREVLKFEAEEKSFDSVNNFRLKSTPAN</sequence>
<reference evidence="3" key="1">
    <citation type="submission" date="2023-02" db="EMBL/GenBank/DDBJ databases">
        <title>Genome of toxic invasive species Heracleum sosnowskyi carries increased number of genes despite the absence of recent whole-genome duplications.</title>
        <authorList>
            <person name="Schelkunov M."/>
            <person name="Shtratnikova V."/>
            <person name="Makarenko M."/>
            <person name="Klepikova A."/>
            <person name="Omelchenko D."/>
            <person name="Novikova G."/>
            <person name="Obukhova E."/>
            <person name="Bogdanov V."/>
            <person name="Penin A."/>
            <person name="Logacheva M."/>
        </authorList>
    </citation>
    <scope>NUCLEOTIDE SEQUENCE</scope>
    <source>
        <strain evidence="3">Hsosn_3</strain>
        <tissue evidence="3">Leaf</tissue>
    </source>
</reference>